<comment type="caution">
    <text evidence="1">The sequence shown here is derived from an EMBL/GenBank/DDBJ whole genome shotgun (WGS) entry which is preliminary data.</text>
</comment>
<evidence type="ECO:0000313" key="1">
    <source>
        <dbReference type="EMBL" id="GIM94346.1"/>
    </source>
</evidence>
<dbReference type="Proteomes" id="UP000677082">
    <property type="component" value="Unassembled WGS sequence"/>
</dbReference>
<dbReference type="EMBL" id="BOQN01000080">
    <property type="protein sequence ID" value="GIM94346.1"/>
    <property type="molecule type" value="Genomic_DNA"/>
</dbReference>
<name>A0A919TI55_9ACTN</name>
<sequence length="153" mass="16886">MLIRETEVVLASVLDDAAMDSNAVAATDVRHVVEAFRRFAELPVEDARPPDEDGDGVLAQFGTYEFRGQREFSASLTRQLVERGGEDAPMWQLSCTLYWPTNTATENLASGHLWSFGKDIDRFFDEAVALPGWAWALGGTHAPGDVVIMLDQI</sequence>
<keyword evidence="2" id="KW-1185">Reference proteome</keyword>
<organism evidence="1 2">
    <name type="scientific">Paractinoplanes toevensis</name>
    <dbReference type="NCBI Taxonomy" id="571911"/>
    <lineage>
        <taxon>Bacteria</taxon>
        <taxon>Bacillati</taxon>
        <taxon>Actinomycetota</taxon>
        <taxon>Actinomycetes</taxon>
        <taxon>Micromonosporales</taxon>
        <taxon>Micromonosporaceae</taxon>
        <taxon>Paractinoplanes</taxon>
    </lineage>
</organism>
<proteinExistence type="predicted"/>
<accession>A0A919TI55</accession>
<dbReference type="RefSeq" id="WP_213010139.1">
    <property type="nucleotide sequence ID" value="NZ_BOQN01000080.1"/>
</dbReference>
<protein>
    <submittedName>
        <fullName evidence="1">Uncharacterized protein</fullName>
    </submittedName>
</protein>
<dbReference type="AlphaFoldDB" id="A0A919TI55"/>
<reference evidence="1 2" key="1">
    <citation type="submission" date="2021-03" db="EMBL/GenBank/DDBJ databases">
        <title>Whole genome shotgun sequence of Actinoplanes toevensis NBRC 105298.</title>
        <authorList>
            <person name="Komaki H."/>
            <person name="Tamura T."/>
        </authorList>
    </citation>
    <scope>NUCLEOTIDE SEQUENCE [LARGE SCALE GENOMIC DNA]</scope>
    <source>
        <strain evidence="1 2">NBRC 105298</strain>
    </source>
</reference>
<evidence type="ECO:0000313" key="2">
    <source>
        <dbReference type="Proteomes" id="UP000677082"/>
    </source>
</evidence>
<gene>
    <name evidence="1" type="ORF">Ato02nite_061390</name>
</gene>